<dbReference type="PANTHER" id="PTHR33593">
    <property type="entry name" value="DUF1442 FAMILY PROTEIN"/>
    <property type="match status" value="1"/>
</dbReference>
<dbReference type="EMBL" id="KI631292">
    <property type="protein sequence ID" value="EYU28984.1"/>
    <property type="molecule type" value="Genomic_DNA"/>
</dbReference>
<dbReference type="OMA" id="EKRWIKH"/>
<keyword evidence="2" id="KW-1185">Reference proteome</keyword>
<sequence length="226" mass="24238">MKLVWSPETASKAYIDTVKSCELLHGSSVAELISAMAAGWNAEVIVETWARGGAILVSIGLAVAAHHTKGRHICIVPDEESRAEYVEAMSQSGQSDYEMLVGEPEEVIEGLQGIDFLVVDCGGDNDFARIIRAADLGRRGAVLVCKNAAAASRAAYGGGFRWRSVLEGKSRIVRSVFLPVGDGLDVAHVGAVGGNSGEAKRESRWIKRIDRHSGEEFVIENELSCL</sequence>
<dbReference type="STRING" id="4155.A0A022QN32"/>
<dbReference type="InterPro" id="IPR009902">
    <property type="entry name" value="DUF1442"/>
</dbReference>
<protein>
    <recommendedName>
        <fullName evidence="3">S-adenosyl-L-methionine-dependent methyltransferase</fullName>
    </recommendedName>
</protein>
<evidence type="ECO:0000313" key="1">
    <source>
        <dbReference type="EMBL" id="EYU28984.1"/>
    </source>
</evidence>
<accession>A0A022QN32</accession>
<dbReference type="OrthoDB" id="685237at2759"/>
<dbReference type="Pfam" id="PF07279">
    <property type="entry name" value="DUF1442"/>
    <property type="match status" value="1"/>
</dbReference>
<dbReference type="PANTHER" id="PTHR33593:SF2">
    <property type="entry name" value="ANKYRIN REPEAT_KH DOMAIN PROTEIN (DUF1442)"/>
    <property type="match status" value="1"/>
</dbReference>
<organism evidence="1 2">
    <name type="scientific">Erythranthe guttata</name>
    <name type="common">Yellow monkey flower</name>
    <name type="synonym">Mimulus guttatus</name>
    <dbReference type="NCBI Taxonomy" id="4155"/>
    <lineage>
        <taxon>Eukaryota</taxon>
        <taxon>Viridiplantae</taxon>
        <taxon>Streptophyta</taxon>
        <taxon>Embryophyta</taxon>
        <taxon>Tracheophyta</taxon>
        <taxon>Spermatophyta</taxon>
        <taxon>Magnoliopsida</taxon>
        <taxon>eudicotyledons</taxon>
        <taxon>Gunneridae</taxon>
        <taxon>Pentapetalae</taxon>
        <taxon>asterids</taxon>
        <taxon>lamiids</taxon>
        <taxon>Lamiales</taxon>
        <taxon>Phrymaceae</taxon>
        <taxon>Erythranthe</taxon>
    </lineage>
</organism>
<name>A0A022QN32_ERYGU</name>
<gene>
    <name evidence="1" type="ORF">MIMGU_mgv1a024992mg</name>
</gene>
<dbReference type="Gene3D" id="3.40.50.150">
    <property type="entry name" value="Vaccinia Virus protein VP39"/>
    <property type="match status" value="1"/>
</dbReference>
<reference evidence="1 2" key="1">
    <citation type="journal article" date="2013" name="Proc. Natl. Acad. Sci. U.S.A.">
        <title>Fine-scale variation in meiotic recombination in Mimulus inferred from population shotgun sequencing.</title>
        <authorList>
            <person name="Hellsten U."/>
            <person name="Wright K.M."/>
            <person name="Jenkins J."/>
            <person name="Shu S."/>
            <person name="Yuan Y."/>
            <person name="Wessler S.R."/>
            <person name="Schmutz J."/>
            <person name="Willis J.H."/>
            <person name="Rokhsar D.S."/>
        </authorList>
    </citation>
    <scope>NUCLEOTIDE SEQUENCE [LARGE SCALE GENOMIC DNA]</scope>
    <source>
        <strain evidence="2">cv. DUN x IM62</strain>
    </source>
</reference>
<dbReference type="KEGG" id="egt:105967350"/>
<evidence type="ECO:0008006" key="3">
    <source>
        <dbReference type="Google" id="ProtNLM"/>
    </source>
</evidence>
<dbReference type="InterPro" id="IPR029063">
    <property type="entry name" value="SAM-dependent_MTases_sf"/>
</dbReference>
<proteinExistence type="predicted"/>
<dbReference type="PhylomeDB" id="A0A022QN32"/>
<evidence type="ECO:0000313" key="2">
    <source>
        <dbReference type="Proteomes" id="UP000030748"/>
    </source>
</evidence>
<dbReference type="Proteomes" id="UP000030748">
    <property type="component" value="Unassembled WGS sequence"/>
</dbReference>
<dbReference type="eggNOG" id="ENOG502QRS3">
    <property type="taxonomic scope" value="Eukaryota"/>
</dbReference>
<dbReference type="AlphaFoldDB" id="A0A022QN32"/>